<evidence type="ECO:0000256" key="2">
    <source>
        <dbReference type="SAM" id="Phobius"/>
    </source>
</evidence>
<evidence type="ECO:0000313" key="3">
    <source>
        <dbReference type="EMBL" id="GBE58627.1"/>
    </source>
</evidence>
<feature type="coiled-coil region" evidence="1">
    <location>
        <begin position="444"/>
        <end position="471"/>
    </location>
</feature>
<organism evidence="3 4">
    <name type="scientific">Babesia ovata</name>
    <dbReference type="NCBI Taxonomy" id="189622"/>
    <lineage>
        <taxon>Eukaryota</taxon>
        <taxon>Sar</taxon>
        <taxon>Alveolata</taxon>
        <taxon>Apicomplexa</taxon>
        <taxon>Aconoidasida</taxon>
        <taxon>Piroplasmida</taxon>
        <taxon>Babesiidae</taxon>
        <taxon>Babesia</taxon>
    </lineage>
</organism>
<dbReference type="InterPro" id="IPR050163">
    <property type="entry name" value="Apolipoprotein_A1/A4/E"/>
</dbReference>
<dbReference type="EMBL" id="BDSA01000001">
    <property type="protein sequence ID" value="GBE58627.1"/>
    <property type="molecule type" value="Genomic_DNA"/>
</dbReference>
<keyword evidence="2" id="KW-0812">Transmembrane</keyword>
<evidence type="ECO:0000256" key="1">
    <source>
        <dbReference type="SAM" id="Coils"/>
    </source>
</evidence>
<dbReference type="PANTHER" id="PTHR18976">
    <property type="entry name" value="APOLIPOPROTEIN"/>
    <property type="match status" value="1"/>
</dbReference>
<evidence type="ECO:0000313" key="4">
    <source>
        <dbReference type="Proteomes" id="UP000236319"/>
    </source>
</evidence>
<keyword evidence="4" id="KW-1185">Reference proteome</keyword>
<protein>
    <submittedName>
        <fullName evidence="3">Extracellular matrix-binding ebh</fullName>
    </submittedName>
</protein>
<feature type="coiled-coil region" evidence="1">
    <location>
        <begin position="292"/>
        <end position="373"/>
    </location>
</feature>
<comment type="caution">
    <text evidence="3">The sequence shown here is derived from an EMBL/GenBank/DDBJ whole genome shotgun (WGS) entry which is preliminary data.</text>
</comment>
<feature type="coiled-coil region" evidence="1">
    <location>
        <begin position="1556"/>
        <end position="1637"/>
    </location>
</feature>
<dbReference type="VEuPathDB" id="PiroplasmaDB:BOVATA_001200"/>
<proteinExistence type="predicted"/>
<gene>
    <name evidence="3" type="ORF">BOVATA_001200</name>
</gene>
<keyword evidence="2" id="KW-0472">Membrane</keyword>
<accession>A0A2H6K6J5</accession>
<dbReference type="GeneID" id="39872397"/>
<dbReference type="RefSeq" id="XP_028864870.1">
    <property type="nucleotide sequence ID" value="XM_029009037.1"/>
</dbReference>
<dbReference type="Proteomes" id="UP000236319">
    <property type="component" value="Unassembled WGS sequence"/>
</dbReference>
<name>A0A2H6K6J5_9APIC</name>
<dbReference type="Gene3D" id="1.20.120.20">
    <property type="entry name" value="Apolipoprotein"/>
    <property type="match status" value="1"/>
</dbReference>
<dbReference type="PANTHER" id="PTHR18976:SF34">
    <property type="entry name" value="LIPID-BINDING PROTEIN"/>
    <property type="match status" value="1"/>
</dbReference>
<feature type="transmembrane region" description="Helical" evidence="2">
    <location>
        <begin position="2604"/>
        <end position="2627"/>
    </location>
</feature>
<dbReference type="OrthoDB" id="432483at2759"/>
<keyword evidence="2" id="KW-1133">Transmembrane helix</keyword>
<sequence>MAPKALTDCPENLRESIDWLIQVKHGGGIPTLSNALGKLFDHVAQDVQKSLPALPESDVPSARDIIDKLQTFQSSLQKNSANNNQNLLHNLCSAFETFLGYRHPGIYDGSGIVYGDASRLCDAVLAFLYAVLNDVYENQPYVAGRTKLKNVVRELREARWTGHHGFKHVIPKVAGGLGEYNTAVKASNEKIKRPIKKLLEYVKEGGELSRGINDLQVSDTSTPSQDEQTVEAAASLVDRCKEVARDFSKKLESAKTAIGDLNPKLRSKLENARKSFFNHVGWLSKWSRKGQKKKLDEMIHKIKTRLRRLGKEVKDRIKQEVHALVELLKERVRKIKSKLEEIGESLAKYVQDLVKWMEEAKEYIDEVKKYVENIFQEIYGDDKKKMDQAAGEIDRTLSEKVSELKQWIEAADEAVQAAKKKAEDVYGRLDHNNNNNKAPAGTTIGQNIEKIRQAQQQVKNVDEQLQGIHTDLGNWKSAANSVLDSAVKNAGQVREKLDHKQTDKENHIIGHNISNIEQAKQGIVTANETLRQQVGKLHSWISTAEGIRQKAQKKAEEAYSKLDVHAELSKKIGDIVTANKKINEVHMALGKVHGSLETWKGQASTVLQGAIGRATDVHDALEIDGKGKDMQLAQQITGIDTANKAIKRANDDLYTEVQHLGKWRDAAGSVIDKADEKCEEILKRVDKNHKDNNGGNNGPEIFLKAKKLSEDGKTLLKAATEAKNKVGQYVTAALDAVVKMDGDLKKDLHKVKTKITDGIREVIERLQVERLDQKLKIDLASLRQEIKKLGDDEVNGLVRGQLDELTKAKTMLEEVTGRDTGSIDTALKGMDHLFEQNIKTPLTQAVDAVVQAIGMLGQQFSVKGEPKKLQQIFAHIKGDVGEIKGNPGANGVWKNEGKGLEAIIYGVKRYAKKFDNTDDDGKAGPDDTFDNIVAGWVRRSILPNEPMDSWVMKYADSRVWKSDITRTGVQSSDLDNRIATVIKEKLNEESKKAAAEVTSKIKNADASRNEKIKKYVDAVNDGCKLFARQLGEKLKQDETAGRDTLVKEIAREVEDRLWTAKKFITNMKPKHDIHTHLISAVRRILPVLASTAWKAGDEVEWFIGDGLTNLSKNVHGALDKAKTLESQLTSATNTIGQNESPAQAVDTAIGVVQKEVQGLGKKFTENIKQPFKEAVEKLPGAVQKFDEATQTQVKAAAKKAIDEAAEVISTEAVPTESEMKSRMQTFMEAYGPLKSGLKDQLEQKVNEQLPRHSENQVALKRALSFLGYSKHVNQNGSTNGKPKGFLPSTIGNIKSEGLKDLSIIDVHGIGQDQITPQTFTDPFNAIGKELQAIAWFVDKSENGGNAPDGYGGGDDDGIKDHMNDLRKGLGNEQTWQADKINAKGLEKIKEAIHKLQTSDFTNQHTAIQGAITNIKVELEKLRKGLKNENGKPDNDVIERLKDLEGDGFGTKEDWKQSSGKSVGGLGKIEEELKTQSDILPGQTGKINDAILEIRGELARIGIALKHDYITDDLTDELRWLKSRIGKENPKDGNLQHIHDVIDVLQSVQFTEKPDAIGKAKDEITKELKELQELQINGLGTSEDWRGHNAKGLENIKQELQAQQTELNKQPGAINQGVTQITNELESLRSELQGKQGKNADERGVIKNMEFMIEKIGTNDDDNDSLKKINKDIATLNRDTVPKVNKHLTAMCEAIQKAGAYAGWHMGQLETTHINGKLNGIKNDIDTLRISDLPAAIAMCTDFLGKADEIERSTVRELQKFVNDEVEEAMAELTKQARQQYVESVQDALKHFANKVAGEMVGLPKEIEHDLTIGFKGFMDKMVIGFVKNVEGIKNIDFKDFKNRSPLSHVAEKVSEAVHGFFPELMQQEEFLNGKFPKPAKSDTSQSLTDEQLEALESIPANMFQLVSLIEALDDLIQHVEASGHFDFTFTAPLDSLKKQLRGFTYDAYDDGQRALLRPLKNGINNIYVELSNSYISTYSGATFTGSLVEPKIADQSTGENARLTPYGEKCAKVLLSMLPILDTSITMLSHNCKSLAGQHLNQFTDVGKLLVDQGYNVPDYAKQNGELNRHVTGKGVTMLLVGDFKRVFNSDTDTKNAIGVLLECLNDYYKACHYATLSSTRTPCNVYEMLCWLTGLKYNCVYDKLRRCIKLCYSEQTENSIYPSTLTADALVAAVDRLTAHCPSILTRVLGYGDAYSTYACDFYNNSTKLYYPQDGEECLHLLLHIFRLVFPVLRYLFFQCSRAAHHGGWAQCRYGKGVTPYTWQCAPPVTAMPTPHPECTDKSPLMSYLNDCLPGHLPHQVSAIGCEPRCNTCPISQPGMPCLTPLGFRGFSVSTKTGKHLCEVLTKLLANRHLSSLFCLEPRPPVTLSEHFGFAFSLVREWRDASQNSFQECFRRSITDVSMGLYTNTNDLTNALSNAYGSSLSNHSHTGGDPKPAQLSSLSMDPACLGDAAHCAPYLSTLCFDPYHYLAHRHSDLYLSWAVYLPWRLLELLYYLYTAFCYISCRHWGCGDCLHEDPCDRGSHGVLSPQSPASGCRCRSTVHCRGVMPTLYQHGLTFKDAPALASQNTTCFSFRTQLSYVLNSEYFRELFDQCDQFLYRIRMPFLCAIIALWLLATLYILSALLYRLDLLRIHSHLLTTRASHLIDVKALLAGSRRMLSLYKDVDYFDDDFHS</sequence>
<keyword evidence="1" id="KW-0175">Coiled coil</keyword>
<reference evidence="3 4" key="1">
    <citation type="journal article" date="2017" name="BMC Genomics">
        <title>Whole-genome assembly of Babesia ovata and comparative genomics between closely related pathogens.</title>
        <authorList>
            <person name="Yamagishi J."/>
            <person name="Asada M."/>
            <person name="Hakimi H."/>
            <person name="Tanaka T.Q."/>
            <person name="Sugimoto C."/>
            <person name="Kawazu S."/>
        </authorList>
    </citation>
    <scope>NUCLEOTIDE SEQUENCE [LARGE SCALE GENOMIC DNA]</scope>
    <source>
        <strain evidence="3 4">Miyake</strain>
    </source>
</reference>